<dbReference type="GO" id="GO:0003677">
    <property type="term" value="F:DNA binding"/>
    <property type="evidence" value="ECO:0007669"/>
    <property type="project" value="InterPro"/>
</dbReference>
<dbReference type="EMBL" id="LT670847">
    <property type="protein sequence ID" value="SHM31302.1"/>
    <property type="molecule type" value="Genomic_DNA"/>
</dbReference>
<feature type="region of interest" description="Disordered" evidence="1">
    <location>
        <begin position="416"/>
        <end position="440"/>
    </location>
</feature>
<dbReference type="Pfam" id="PF13006">
    <property type="entry name" value="Nterm_IS4"/>
    <property type="match status" value="1"/>
</dbReference>
<reference evidence="5 6" key="1">
    <citation type="submission" date="2016-11" db="EMBL/GenBank/DDBJ databases">
        <authorList>
            <person name="Jaros S."/>
            <person name="Januszkiewicz K."/>
            <person name="Wedrychowicz H."/>
        </authorList>
    </citation>
    <scope>NUCLEOTIDE SEQUENCE [LARGE SCALE GENOMIC DNA]</scope>
    <source>
        <strain evidence="5 6">ACAM 12</strain>
    </source>
</reference>
<evidence type="ECO:0000259" key="2">
    <source>
        <dbReference type="Pfam" id="PF01609"/>
    </source>
</evidence>
<proteinExistence type="predicted"/>
<evidence type="ECO:0000313" key="5">
    <source>
        <dbReference type="EMBL" id="SHM31302.1"/>
    </source>
</evidence>
<organism evidence="5 6">
    <name type="scientific">Vreelandella subglaciescola</name>
    <dbReference type="NCBI Taxonomy" id="29571"/>
    <lineage>
        <taxon>Bacteria</taxon>
        <taxon>Pseudomonadati</taxon>
        <taxon>Pseudomonadota</taxon>
        <taxon>Gammaproteobacteria</taxon>
        <taxon>Oceanospirillales</taxon>
        <taxon>Halomonadaceae</taxon>
        <taxon>Vreelandella</taxon>
    </lineage>
</organism>
<dbReference type="AlphaFoldDB" id="A0A1M7HRX7"/>
<dbReference type="STRING" id="29571.SAMN05878437_0159"/>
<feature type="compositionally biased region" description="Basic residues" evidence="1">
    <location>
        <begin position="422"/>
        <end position="440"/>
    </location>
</feature>
<dbReference type="InterPro" id="IPR012337">
    <property type="entry name" value="RNaseH-like_sf"/>
</dbReference>
<keyword evidence="6" id="KW-1185">Reference proteome</keyword>
<dbReference type="PANTHER" id="PTHR37529:SF1">
    <property type="entry name" value="TRANSPOSASE INSG FOR INSERTION SEQUENCE ELEMENT IS4-RELATED"/>
    <property type="match status" value="1"/>
</dbReference>
<gene>
    <name evidence="4" type="ORF">SAMN05878437_0159</name>
    <name evidence="5" type="ORF">SAMN05878437_2310</name>
</gene>
<dbReference type="NCBIfam" id="NF033592">
    <property type="entry name" value="transpos_IS4_1"/>
    <property type="match status" value="1"/>
</dbReference>
<dbReference type="Pfam" id="PF01609">
    <property type="entry name" value="DDE_Tnp_1"/>
    <property type="match status" value="1"/>
</dbReference>
<dbReference type="Proteomes" id="UP000190911">
    <property type="component" value="Chromosome I"/>
</dbReference>
<sequence length="440" mass="50265">MHFSQAIGAIAKAVPDDFSSLSEVLSPDLIDTCLEEAGVATLRKRRLPLDMVVWAVVGMALFRHIPMGQIVNHLDIMLPGKRPFVAPSAVVQARQRLGVDPVKRVFEQTQALWHQQTPHPHWCGLTLLGVDGVVWRTPDSPENHTTFARTRNAHHEAGYPQVRMVCQMELTSHLLTGSAFDSVARSEMDLTPELITSTPDHSLTLFDRGFYSLGLLHAWQSAGEQRHWLIPLKKGTQYQEERSLGRQDRLVTLTSSPQARKKWPGLPSTVTARLLRRKVNGKEVQVLTSMTDPMRFPAADIVDLYSYRWEIELGYREIKQSLLGNRMTLRSRTPEMICQELWGTLLAYNLIRFQMARMAYSLKAVHPNQLSFHQAAHWIIKELTVLPWVSPGRIPEVIQSMLDMAPSFILPARRERSYPRSVKQRPQKYPTRRKMPVRLN</sequence>
<dbReference type="GO" id="GO:0006313">
    <property type="term" value="P:DNA transposition"/>
    <property type="evidence" value="ECO:0007669"/>
    <property type="project" value="InterPro"/>
</dbReference>
<dbReference type="SUPFAM" id="SSF53098">
    <property type="entry name" value="Ribonuclease H-like"/>
    <property type="match status" value="1"/>
</dbReference>
<dbReference type="InterPro" id="IPR024473">
    <property type="entry name" value="Transposases_IS4_N"/>
</dbReference>
<accession>A0A1M7HRX7</accession>
<dbReference type="RefSeq" id="WP_079550486.1">
    <property type="nucleotide sequence ID" value="NZ_LT670847.1"/>
</dbReference>
<dbReference type="InterPro" id="IPR002559">
    <property type="entry name" value="Transposase_11"/>
</dbReference>
<dbReference type="InterPro" id="IPR047952">
    <property type="entry name" value="Transpos_IS4"/>
</dbReference>
<evidence type="ECO:0000259" key="3">
    <source>
        <dbReference type="Pfam" id="PF13006"/>
    </source>
</evidence>
<protein>
    <submittedName>
        <fullName evidence="5">IS4 transposase</fullName>
    </submittedName>
    <submittedName>
        <fullName evidence="4">Transposase, IS4 family</fullName>
    </submittedName>
</protein>
<dbReference type="GO" id="GO:0004803">
    <property type="term" value="F:transposase activity"/>
    <property type="evidence" value="ECO:0007669"/>
    <property type="project" value="InterPro"/>
</dbReference>
<name>A0A1M7HRX7_9GAMM</name>
<dbReference type="EMBL" id="LT670847">
    <property type="protein sequence ID" value="SHL90027.1"/>
    <property type="molecule type" value="Genomic_DNA"/>
</dbReference>
<dbReference type="InParanoid" id="A0A1M7HRX7"/>
<evidence type="ECO:0000313" key="4">
    <source>
        <dbReference type="EMBL" id="SHL90027.1"/>
    </source>
</evidence>
<evidence type="ECO:0000256" key="1">
    <source>
        <dbReference type="SAM" id="MobiDB-lite"/>
    </source>
</evidence>
<feature type="domain" description="Transposase IS4 N-terminal" evidence="3">
    <location>
        <begin position="16"/>
        <end position="107"/>
    </location>
</feature>
<evidence type="ECO:0000313" key="6">
    <source>
        <dbReference type="Proteomes" id="UP000190911"/>
    </source>
</evidence>
<dbReference type="OrthoDB" id="9796012at2"/>
<feature type="domain" description="Transposase IS4-like" evidence="2">
    <location>
        <begin position="128"/>
        <end position="350"/>
    </location>
</feature>
<dbReference type="PANTHER" id="PTHR37529">
    <property type="entry name" value="TRANSPOSASE INSG FOR INSERTION SEQUENCE ELEMENT IS4-RELATED"/>
    <property type="match status" value="1"/>
</dbReference>